<reference evidence="10 11" key="1">
    <citation type="journal article" date="2011" name="Proc. Natl. Acad. Sci. U.S.A.">
        <title>Niche of harmful alga Aureococcus anophagefferens revealed through ecogenomics.</title>
        <authorList>
            <person name="Gobler C.J."/>
            <person name="Berry D.L."/>
            <person name="Dyhrman S.T."/>
            <person name="Wilhelm S.W."/>
            <person name="Salamov A."/>
            <person name="Lobanov A.V."/>
            <person name="Zhang Y."/>
            <person name="Collier J.L."/>
            <person name="Wurch L.L."/>
            <person name="Kustka A.B."/>
            <person name="Dill B.D."/>
            <person name="Shah M."/>
            <person name="VerBerkmoes N.C."/>
            <person name="Kuo A."/>
            <person name="Terry A."/>
            <person name="Pangilinan J."/>
            <person name="Lindquist E.A."/>
            <person name="Lucas S."/>
            <person name="Paulsen I.T."/>
            <person name="Hattenrath-Lehmann T.K."/>
            <person name="Talmage S.C."/>
            <person name="Walker E.A."/>
            <person name="Koch F."/>
            <person name="Burson A.M."/>
            <person name="Marcoval M.A."/>
            <person name="Tang Y.Z."/>
            <person name="Lecleir G.R."/>
            <person name="Coyne K.J."/>
            <person name="Berg G.M."/>
            <person name="Bertrand E.M."/>
            <person name="Saito M.A."/>
            <person name="Gladyshev V.N."/>
            <person name="Grigoriev I.V."/>
        </authorList>
    </citation>
    <scope>NUCLEOTIDE SEQUENCE [LARGE SCALE GENOMIC DNA]</scope>
    <source>
        <strain evidence="11">CCMP 1984</strain>
    </source>
</reference>
<dbReference type="InterPro" id="IPR029044">
    <property type="entry name" value="Nucleotide-diphossugar_trans"/>
</dbReference>
<dbReference type="GO" id="GO:0003677">
    <property type="term" value="F:DNA binding"/>
    <property type="evidence" value="ECO:0007669"/>
    <property type="project" value="UniProtKB-KW"/>
</dbReference>
<dbReference type="Proteomes" id="UP000002729">
    <property type="component" value="Unassembled WGS sequence"/>
</dbReference>
<dbReference type="eggNOG" id="ENOG502SEBT">
    <property type="taxonomic scope" value="Eukaryota"/>
</dbReference>
<dbReference type="PROSITE" id="PS50865">
    <property type="entry name" value="ZF_MYND_2"/>
    <property type="match status" value="1"/>
</dbReference>
<evidence type="ECO:0000256" key="6">
    <source>
        <dbReference type="ARBA" id="ARBA00023163"/>
    </source>
</evidence>
<accession>F0Y8Q5</accession>
<dbReference type="EMBL" id="GL833127">
    <property type="protein sequence ID" value="EGB08868.1"/>
    <property type="molecule type" value="Genomic_DNA"/>
</dbReference>
<dbReference type="InterPro" id="IPR002893">
    <property type="entry name" value="Znf_MYND"/>
</dbReference>
<feature type="domain" description="MYND-type" evidence="9">
    <location>
        <begin position="5"/>
        <end position="44"/>
    </location>
</feature>
<dbReference type="CDD" id="cd00761">
    <property type="entry name" value="Glyco_tranf_GTA_type"/>
    <property type="match status" value="1"/>
</dbReference>
<dbReference type="GeneID" id="20224472"/>
<keyword evidence="4" id="KW-0805">Transcription regulation</keyword>
<protein>
    <recommendedName>
        <fullName evidence="9">MYND-type domain-containing protein</fullName>
    </recommendedName>
</protein>
<evidence type="ECO:0000256" key="1">
    <source>
        <dbReference type="ARBA" id="ARBA00022723"/>
    </source>
</evidence>
<dbReference type="Pfam" id="PF11735">
    <property type="entry name" value="CAP59_mtransfer"/>
    <property type="match status" value="1"/>
</dbReference>
<dbReference type="PANTHER" id="PTHR10237">
    <property type="entry name" value="DEFORMED EPIDERMAL AUTOREGULATORY FACTOR 1 HOMOLOG SUPPRESSIN"/>
    <property type="match status" value="1"/>
</dbReference>
<evidence type="ECO:0000256" key="8">
    <source>
        <dbReference type="PROSITE-ProRule" id="PRU00134"/>
    </source>
</evidence>
<dbReference type="Gene3D" id="3.90.550.10">
    <property type="entry name" value="Spore Coat Polysaccharide Biosynthesis Protein SpsA, Chain A"/>
    <property type="match status" value="1"/>
</dbReference>
<evidence type="ECO:0000259" key="9">
    <source>
        <dbReference type="PROSITE" id="PS50865"/>
    </source>
</evidence>
<keyword evidence="7" id="KW-0539">Nucleus</keyword>
<gene>
    <name evidence="10" type="ORF">AURANDRAFT_63738</name>
</gene>
<dbReference type="SUPFAM" id="SSF53448">
    <property type="entry name" value="Nucleotide-diphospho-sugar transferases"/>
    <property type="match status" value="1"/>
</dbReference>
<dbReference type="PANTHER" id="PTHR10237:SF1">
    <property type="entry name" value="DEFORMED EPIDERMAL AUTOREGULATORY FACTOR 1 HOMOLOG"/>
    <property type="match status" value="1"/>
</dbReference>
<name>F0Y8Q5_AURAN</name>
<evidence type="ECO:0000256" key="3">
    <source>
        <dbReference type="ARBA" id="ARBA00022833"/>
    </source>
</evidence>
<dbReference type="PROSITE" id="PS01360">
    <property type="entry name" value="ZF_MYND_1"/>
    <property type="match status" value="1"/>
</dbReference>
<dbReference type="InterPro" id="IPR024119">
    <property type="entry name" value="TF_DEAF-1"/>
</dbReference>
<dbReference type="InParanoid" id="F0Y8Q5"/>
<keyword evidence="3" id="KW-0862">Zinc</keyword>
<evidence type="ECO:0000256" key="5">
    <source>
        <dbReference type="ARBA" id="ARBA00023125"/>
    </source>
</evidence>
<dbReference type="SUPFAM" id="SSF144232">
    <property type="entry name" value="HIT/MYND zinc finger-like"/>
    <property type="match status" value="1"/>
</dbReference>
<dbReference type="Pfam" id="PF01753">
    <property type="entry name" value="zf-MYND"/>
    <property type="match status" value="1"/>
</dbReference>
<dbReference type="AlphaFoldDB" id="F0Y8Q5"/>
<dbReference type="OrthoDB" id="496827at2759"/>
<evidence type="ECO:0000313" key="10">
    <source>
        <dbReference type="EMBL" id="EGB08868.1"/>
    </source>
</evidence>
<dbReference type="GO" id="GO:0005634">
    <property type="term" value="C:nucleus"/>
    <property type="evidence" value="ECO:0007669"/>
    <property type="project" value="TreeGrafter"/>
</dbReference>
<dbReference type="Gene3D" id="6.10.140.2220">
    <property type="match status" value="1"/>
</dbReference>
<proteinExistence type="predicted"/>
<organism evidence="11">
    <name type="scientific">Aureococcus anophagefferens</name>
    <name type="common">Harmful bloom alga</name>
    <dbReference type="NCBI Taxonomy" id="44056"/>
    <lineage>
        <taxon>Eukaryota</taxon>
        <taxon>Sar</taxon>
        <taxon>Stramenopiles</taxon>
        <taxon>Ochrophyta</taxon>
        <taxon>Pelagophyceae</taxon>
        <taxon>Pelagomonadales</taxon>
        <taxon>Pelagomonadaceae</taxon>
        <taxon>Aureococcus</taxon>
    </lineage>
</organism>
<dbReference type="KEGG" id="aaf:AURANDRAFT_63738"/>
<keyword evidence="6" id="KW-0804">Transcription</keyword>
<sequence>MSWDCALCARSCGASRKRCSRCKTTIYCSVECQRRHWSVHKVVCQARAVAPAPAPPRAAPTPARIEAPPRAAILGVARDCARFLGPSLRALERVAEKLFDGAAAWIVVENDSVDDTGAILERFAAERPHRREALRATGLDKTFPRRTERIARARNLALERLEARGWLEGLDYVVVADLDDVNADIDVAGAAAALWHLEVGGADVATANQPRTYYDLWALRTEAFDVNSWVLAHRRRVVDEGLAAFFPVARPFPAGYDLRRDDVIRDEVRFSTRAPPVPVLSAFGGLAIYRAAKLKDRRDAAKLAPARYDGADAAMAPPACHPLWSGQDCEHVAFHAALRAYHGGALAVCVHPRLLNCPGQAARDPHLLRA</sequence>
<dbReference type="RefSeq" id="XP_009036844.1">
    <property type="nucleotide sequence ID" value="XM_009038596.1"/>
</dbReference>
<keyword evidence="5" id="KW-0238">DNA-binding</keyword>
<keyword evidence="11" id="KW-1185">Reference proteome</keyword>
<evidence type="ECO:0000256" key="4">
    <source>
        <dbReference type="ARBA" id="ARBA00023015"/>
    </source>
</evidence>
<dbReference type="InterPro" id="IPR021047">
    <property type="entry name" value="Mannosyltransferase_CMT1"/>
</dbReference>
<evidence type="ECO:0000256" key="2">
    <source>
        <dbReference type="ARBA" id="ARBA00022771"/>
    </source>
</evidence>
<dbReference type="GO" id="GO:0008270">
    <property type="term" value="F:zinc ion binding"/>
    <property type="evidence" value="ECO:0007669"/>
    <property type="project" value="UniProtKB-KW"/>
</dbReference>
<dbReference type="GO" id="GO:0000981">
    <property type="term" value="F:DNA-binding transcription factor activity, RNA polymerase II-specific"/>
    <property type="evidence" value="ECO:0007669"/>
    <property type="project" value="TreeGrafter"/>
</dbReference>
<keyword evidence="2 8" id="KW-0863">Zinc-finger</keyword>
<evidence type="ECO:0000256" key="7">
    <source>
        <dbReference type="ARBA" id="ARBA00023242"/>
    </source>
</evidence>
<keyword evidence="1" id="KW-0479">Metal-binding</keyword>
<evidence type="ECO:0000313" key="11">
    <source>
        <dbReference type="Proteomes" id="UP000002729"/>
    </source>
</evidence>